<comment type="caution">
    <text evidence="3">The sequence shown here is derived from an EMBL/GenBank/DDBJ whole genome shotgun (WGS) entry which is preliminary data.</text>
</comment>
<name>C4V6B6_9FIRM</name>
<protein>
    <submittedName>
        <fullName evidence="3">Uncharacterized protein</fullName>
    </submittedName>
</protein>
<dbReference type="HOGENOM" id="CLU_798986_0_0_9"/>
<evidence type="ECO:0000313" key="3">
    <source>
        <dbReference type="EMBL" id="EEQ47714.1"/>
    </source>
</evidence>
<sequence>MELWKTRRREIMAGAVCLLLLIAVFLFLHRGEQRREASDIAVMRIAEVLAAHPSYARLMELRAEEQSLALEVQNIPDVFAITPPEADDAPFQDSVWQKNAQTVIGARVALDRERKRLTEAYRKESESDYERRKKVIDDEYQNAILNINLKLDNQRSMHGPRVSEEELAQERTRLEEQRETLRQERQERQDALYRTWQEEIRARVAARIEPQQAIWTAQTKAAIEAQKAEAERQKTEAEERNAAAMERAESARNAQSAAAQRAMRLAQVRRDADALEAAIWRDIRSRAAKIALMHHFSLILTSPQADDAAHIVPAQPFVLHRYMPPITAAAATDVTADMVREMQRIE</sequence>
<evidence type="ECO:0000256" key="1">
    <source>
        <dbReference type="SAM" id="Coils"/>
    </source>
</evidence>
<keyword evidence="1" id="KW-0175">Coiled coil</keyword>
<evidence type="ECO:0000256" key="2">
    <source>
        <dbReference type="SAM" id="MobiDB-lite"/>
    </source>
</evidence>
<feature type="compositionally biased region" description="Basic and acidic residues" evidence="2">
    <location>
        <begin position="161"/>
        <end position="187"/>
    </location>
</feature>
<dbReference type="Proteomes" id="UP000005309">
    <property type="component" value="Unassembled WGS sequence"/>
</dbReference>
<dbReference type="EMBL" id="ACLA01000033">
    <property type="protein sequence ID" value="EEQ47714.1"/>
    <property type="molecule type" value="Genomic_DNA"/>
</dbReference>
<dbReference type="eggNOG" id="ENOG503309B">
    <property type="taxonomic scope" value="Bacteria"/>
</dbReference>
<feature type="coiled-coil region" evidence="1">
    <location>
        <begin position="218"/>
        <end position="254"/>
    </location>
</feature>
<accession>C4V6B6</accession>
<reference evidence="3 4" key="1">
    <citation type="submission" date="2009-04" db="EMBL/GenBank/DDBJ databases">
        <authorList>
            <person name="Qin X."/>
            <person name="Bachman B."/>
            <person name="Battles P."/>
            <person name="Bell A."/>
            <person name="Bess C."/>
            <person name="Bickham C."/>
            <person name="Chaboub L."/>
            <person name="Chen D."/>
            <person name="Coyle M."/>
            <person name="Deiros D.R."/>
            <person name="Dinh H."/>
            <person name="Forbes L."/>
            <person name="Fowler G."/>
            <person name="Francisco L."/>
            <person name="Fu Q."/>
            <person name="Gubbala S."/>
            <person name="Hale W."/>
            <person name="Han Y."/>
            <person name="Hemphill L."/>
            <person name="Highlander S.K."/>
            <person name="Hirani K."/>
            <person name="Hogues M."/>
            <person name="Jackson L."/>
            <person name="Jakkamsetti A."/>
            <person name="Javaid M."/>
            <person name="Jiang H."/>
            <person name="Korchina V."/>
            <person name="Kovar C."/>
            <person name="Lara F."/>
            <person name="Lee S."/>
            <person name="Mata R."/>
            <person name="Mathew T."/>
            <person name="Moen C."/>
            <person name="Morales K."/>
            <person name="Munidasa M."/>
            <person name="Nazareth L."/>
            <person name="Ngo R."/>
            <person name="Nguyen L."/>
            <person name="Okwuonu G."/>
            <person name="Ongeri F."/>
            <person name="Patil S."/>
            <person name="Petrosino J."/>
            <person name="Pham C."/>
            <person name="Pham P."/>
            <person name="Pu L.-L."/>
            <person name="Puazo M."/>
            <person name="Raj R."/>
            <person name="Reid J."/>
            <person name="Rouhana J."/>
            <person name="Saada N."/>
            <person name="Shang Y."/>
            <person name="Simmons D."/>
            <person name="Thornton R."/>
            <person name="Warren J."/>
            <person name="Weissenberger G."/>
            <person name="Zhang J."/>
            <person name="Zhang L."/>
            <person name="Zhou C."/>
            <person name="Zhu D."/>
            <person name="Muzny D."/>
            <person name="Worley K."/>
            <person name="Gibbs R."/>
        </authorList>
    </citation>
    <scope>NUCLEOTIDE SEQUENCE [LARGE SCALE GENOMIC DNA]</scope>
    <source>
        <strain evidence="3 4">ATCC 43531</strain>
    </source>
</reference>
<dbReference type="AlphaFoldDB" id="C4V6B6"/>
<dbReference type="RefSeq" id="WP_006691143.1">
    <property type="nucleotide sequence ID" value="NZ_GG694008.1"/>
</dbReference>
<dbReference type="OrthoDB" id="1664663at2"/>
<evidence type="ECO:0000313" key="4">
    <source>
        <dbReference type="Proteomes" id="UP000005309"/>
    </source>
</evidence>
<gene>
    <name evidence="3" type="ORF">HMPREF0908_2016</name>
</gene>
<organism evidence="3 4">
    <name type="scientific">Selenomonas flueggei ATCC 43531</name>
    <dbReference type="NCBI Taxonomy" id="638302"/>
    <lineage>
        <taxon>Bacteria</taxon>
        <taxon>Bacillati</taxon>
        <taxon>Bacillota</taxon>
        <taxon>Negativicutes</taxon>
        <taxon>Selenomonadales</taxon>
        <taxon>Selenomonadaceae</taxon>
        <taxon>Selenomonas</taxon>
    </lineage>
</organism>
<feature type="region of interest" description="Disordered" evidence="2">
    <location>
        <begin position="155"/>
        <end position="187"/>
    </location>
</feature>
<proteinExistence type="predicted"/>
<keyword evidence="4" id="KW-1185">Reference proteome</keyword>
<dbReference type="STRING" id="638302.HMPREF0908_2016"/>